<gene>
    <name evidence="2" type="ORF">ENP70_07805</name>
</gene>
<organism evidence="2">
    <name type="scientific">Agrobacterium albertimagni</name>
    <dbReference type="NCBI Taxonomy" id="147266"/>
    <lineage>
        <taxon>Bacteria</taxon>
        <taxon>Pseudomonadati</taxon>
        <taxon>Pseudomonadota</taxon>
        <taxon>Alphaproteobacteria</taxon>
        <taxon>Hyphomicrobiales</taxon>
        <taxon>Rhizobiaceae</taxon>
        <taxon>Rhizobium/Agrobacterium group</taxon>
        <taxon>Agrobacterium</taxon>
    </lineage>
</organism>
<accession>A0A7C1P6U2</accession>
<evidence type="ECO:0000256" key="1">
    <source>
        <dbReference type="SAM" id="MobiDB-lite"/>
    </source>
</evidence>
<dbReference type="EMBL" id="DSKI01000405">
    <property type="protein sequence ID" value="HEB43589.1"/>
    <property type="molecule type" value="Genomic_DNA"/>
</dbReference>
<comment type="caution">
    <text evidence="2">The sequence shown here is derived from an EMBL/GenBank/DDBJ whole genome shotgun (WGS) entry which is preliminary data.</text>
</comment>
<evidence type="ECO:0000313" key="2">
    <source>
        <dbReference type="EMBL" id="HEB43589.1"/>
    </source>
</evidence>
<proteinExistence type="predicted"/>
<feature type="region of interest" description="Disordered" evidence="1">
    <location>
        <begin position="1"/>
        <end position="67"/>
    </location>
</feature>
<feature type="compositionally biased region" description="Basic and acidic residues" evidence="1">
    <location>
        <begin position="36"/>
        <end position="67"/>
    </location>
</feature>
<dbReference type="AlphaFoldDB" id="A0A7C1P6U2"/>
<sequence>MGMNAPQDGKPGTTDQSPRWEGPQENRPTGYLPAKDNPDVDRDATGENLQDPRKRDLSDSLKTRDDT</sequence>
<name>A0A7C1P6U2_9HYPH</name>
<protein>
    <submittedName>
        <fullName evidence="2">Uncharacterized protein</fullName>
    </submittedName>
</protein>
<reference evidence="2" key="1">
    <citation type="journal article" date="2020" name="mSystems">
        <title>Genome- and Community-Level Interaction Insights into Carbon Utilization and Element Cycling Functions of Hydrothermarchaeota in Hydrothermal Sediment.</title>
        <authorList>
            <person name="Zhou Z."/>
            <person name="Liu Y."/>
            <person name="Xu W."/>
            <person name="Pan J."/>
            <person name="Luo Z.H."/>
            <person name="Li M."/>
        </authorList>
    </citation>
    <scope>NUCLEOTIDE SEQUENCE [LARGE SCALE GENOMIC DNA]</scope>
    <source>
        <strain evidence="2">SpSt-243</strain>
    </source>
</reference>